<gene>
    <name evidence="11" type="ORF">PLXY2_LOCUS2687</name>
</gene>
<sequence>MAILSIVKLFRSRTLKNLRLFSSSISPDIDLEYFCNSKNTDEINRNISLRKGVGDIQRVLDIYNTLQSTTVTDIKYNQIKEELSKELQKLPNRTHPKVQQYEEECQVIKKINEKKDFSQHPALEFSDITRRLNLMRTDKLGHTCGHKSYYFLGELAELEEALIKYTVTTILKKGFQLVSVPDILPSKIIESCGMAVNNDRTQIYSLDPVHHGPDLLLSGTAEMSLAGLLMNSLHSHSHLPLKLAAVSRCYRAETSNVLEERGIYRVHQFTKVEMFVVSPAEDSDSILEYLREMQECLFAPLGIHLQVLDMPPHELGAPAYRKYDIEAWMPGRKNYGEISSCSNCTDYQSRRLHIKYTDSNGSTKYAHTLNGTACAVPRMLIALLETHQDPKGKIWIPEVLQPFMNGKKFIAKNTQVPELKLSKIKK</sequence>
<comment type="similarity">
    <text evidence="1">Belongs to the class-II aminoacyl-tRNA synthetase family. Type-1 seryl-tRNA synthetase subfamily.</text>
</comment>
<feature type="binding site" evidence="9">
    <location>
        <begin position="337"/>
        <end position="340"/>
    </location>
    <ligand>
        <name>ATP</name>
        <dbReference type="ChEBI" id="CHEBI:30616"/>
    </ligand>
</feature>
<evidence type="ECO:0000256" key="1">
    <source>
        <dbReference type="ARBA" id="ARBA00010728"/>
    </source>
</evidence>
<organism evidence="11 12">
    <name type="scientific">Plutella xylostella</name>
    <name type="common">Diamondback moth</name>
    <name type="synonym">Plutella maculipennis</name>
    <dbReference type="NCBI Taxonomy" id="51655"/>
    <lineage>
        <taxon>Eukaryota</taxon>
        <taxon>Metazoa</taxon>
        <taxon>Ecdysozoa</taxon>
        <taxon>Arthropoda</taxon>
        <taxon>Hexapoda</taxon>
        <taxon>Insecta</taxon>
        <taxon>Pterygota</taxon>
        <taxon>Neoptera</taxon>
        <taxon>Endopterygota</taxon>
        <taxon>Lepidoptera</taxon>
        <taxon>Glossata</taxon>
        <taxon>Ditrysia</taxon>
        <taxon>Yponomeutoidea</taxon>
        <taxon>Plutellidae</taxon>
        <taxon>Plutella</taxon>
    </lineage>
</organism>
<dbReference type="EC" id="6.1.1.11" evidence="2"/>
<keyword evidence="12" id="KW-1185">Reference proteome</keyword>
<proteinExistence type="inferred from homology"/>
<keyword evidence="6" id="KW-0030">Aminoacyl-tRNA synthetase</keyword>
<name>A0A8S4DMH3_PLUXY</name>
<feature type="binding site" evidence="8">
    <location>
        <position position="251"/>
    </location>
    <ligand>
        <name>L-serine</name>
        <dbReference type="ChEBI" id="CHEBI:33384"/>
    </ligand>
</feature>
<dbReference type="Pfam" id="PF00587">
    <property type="entry name" value="tRNA-synt_2b"/>
    <property type="match status" value="1"/>
</dbReference>
<evidence type="ECO:0000256" key="2">
    <source>
        <dbReference type="ARBA" id="ARBA00012840"/>
    </source>
</evidence>
<feature type="binding site" evidence="9">
    <location>
        <begin position="251"/>
        <end position="253"/>
    </location>
    <ligand>
        <name>ATP</name>
        <dbReference type="ChEBI" id="CHEBI:30616"/>
    </ligand>
</feature>
<evidence type="ECO:0000256" key="9">
    <source>
        <dbReference type="PIRSR" id="PIRSR001529-2"/>
    </source>
</evidence>
<dbReference type="SUPFAM" id="SSF55681">
    <property type="entry name" value="Class II aaRS and biotin synthetases"/>
    <property type="match status" value="1"/>
</dbReference>
<dbReference type="Gene3D" id="3.30.930.10">
    <property type="entry name" value="Bira Bifunctional Protein, Domain 2"/>
    <property type="match status" value="1"/>
</dbReference>
<dbReference type="GO" id="GO:0005524">
    <property type="term" value="F:ATP binding"/>
    <property type="evidence" value="ECO:0007669"/>
    <property type="project" value="UniProtKB-KW"/>
</dbReference>
<evidence type="ECO:0000256" key="3">
    <source>
        <dbReference type="ARBA" id="ARBA00022598"/>
    </source>
</evidence>
<evidence type="ECO:0000313" key="11">
    <source>
        <dbReference type="EMBL" id="CAG9101963.1"/>
    </source>
</evidence>
<feature type="domain" description="Aminoacyl-transfer RNA synthetases class-II family profile" evidence="10">
    <location>
        <begin position="157"/>
        <end position="397"/>
    </location>
</feature>
<keyword evidence="3" id="KW-0436">Ligase</keyword>
<evidence type="ECO:0000256" key="6">
    <source>
        <dbReference type="ARBA" id="ARBA00023146"/>
    </source>
</evidence>
<dbReference type="PANTHER" id="PTHR11778">
    <property type="entry name" value="SERYL-TRNA SYNTHETASE"/>
    <property type="match status" value="1"/>
</dbReference>
<dbReference type="InterPro" id="IPR045864">
    <property type="entry name" value="aa-tRNA-synth_II/BPL/LPL"/>
</dbReference>
<evidence type="ECO:0000259" key="10">
    <source>
        <dbReference type="PROSITE" id="PS50862"/>
    </source>
</evidence>
<dbReference type="PRINTS" id="PR00981">
    <property type="entry name" value="TRNASYNTHSER"/>
</dbReference>
<dbReference type="PROSITE" id="PS50862">
    <property type="entry name" value="AA_TRNA_LIGASE_II"/>
    <property type="match status" value="1"/>
</dbReference>
<reference evidence="11" key="1">
    <citation type="submission" date="2020-11" db="EMBL/GenBank/DDBJ databases">
        <authorList>
            <person name="Whiteford S."/>
        </authorList>
    </citation>
    <scope>NUCLEOTIDE SEQUENCE</scope>
</reference>
<evidence type="ECO:0000313" key="12">
    <source>
        <dbReference type="Proteomes" id="UP000653454"/>
    </source>
</evidence>
<dbReference type="GO" id="GO:0006434">
    <property type="term" value="P:seryl-tRNA aminoacylation"/>
    <property type="evidence" value="ECO:0007669"/>
    <property type="project" value="InterPro"/>
</dbReference>
<dbReference type="InterPro" id="IPR002314">
    <property type="entry name" value="aa-tRNA-synt_IIb"/>
</dbReference>
<dbReference type="FunFam" id="3.30.930.10:FF:000078">
    <property type="entry name" value="Seryl-tRNA synthetase"/>
    <property type="match status" value="1"/>
</dbReference>
<feature type="binding site" evidence="9">
    <location>
        <begin position="266"/>
        <end position="269"/>
    </location>
    <ligand>
        <name>ATP</name>
        <dbReference type="ChEBI" id="CHEBI:30616"/>
    </ligand>
</feature>
<feature type="site" description="Important for serine binding" evidence="8">
    <location>
        <position position="372"/>
    </location>
</feature>
<dbReference type="InterPro" id="IPR002317">
    <property type="entry name" value="Ser-tRNA-ligase_type_1"/>
</dbReference>
<dbReference type="AlphaFoldDB" id="A0A8S4DMH3"/>
<dbReference type="InterPro" id="IPR006195">
    <property type="entry name" value="aa-tRNA-synth_II"/>
</dbReference>
<protein>
    <recommendedName>
        <fullName evidence="2">serine--tRNA ligase</fullName>
        <ecNumber evidence="2">6.1.1.11</ecNumber>
    </recommendedName>
    <alternativeName>
        <fullName evidence="7">Seryl-tRNA synthetase</fullName>
    </alternativeName>
</protein>
<feature type="binding site" evidence="8">
    <location>
        <position position="273"/>
    </location>
    <ligand>
        <name>L-serine</name>
        <dbReference type="ChEBI" id="CHEBI:33384"/>
    </ligand>
</feature>
<dbReference type="PIRSF" id="PIRSF001529">
    <property type="entry name" value="Ser-tRNA-synth_IIa"/>
    <property type="match status" value="1"/>
</dbReference>
<dbReference type="GO" id="GO:0004828">
    <property type="term" value="F:serine-tRNA ligase activity"/>
    <property type="evidence" value="ECO:0007669"/>
    <property type="project" value="UniProtKB-EC"/>
</dbReference>
<keyword evidence="4" id="KW-0547">Nucleotide-binding</keyword>
<dbReference type="EMBL" id="CAJHNJ030000007">
    <property type="protein sequence ID" value="CAG9101963.1"/>
    <property type="molecule type" value="Genomic_DNA"/>
</dbReference>
<evidence type="ECO:0000256" key="7">
    <source>
        <dbReference type="ARBA" id="ARBA00031113"/>
    </source>
</evidence>
<evidence type="ECO:0000256" key="8">
    <source>
        <dbReference type="PIRSR" id="PIRSR001529-1"/>
    </source>
</evidence>
<accession>A0A8S4DMH3</accession>
<evidence type="ECO:0000256" key="4">
    <source>
        <dbReference type="ARBA" id="ARBA00022741"/>
    </source>
</evidence>
<dbReference type="Proteomes" id="UP000653454">
    <property type="component" value="Unassembled WGS sequence"/>
</dbReference>
<evidence type="ECO:0000256" key="5">
    <source>
        <dbReference type="ARBA" id="ARBA00022840"/>
    </source>
</evidence>
<keyword evidence="5 9" id="KW-0067">ATP-binding</keyword>
<feature type="binding site" evidence="8">
    <location>
        <position position="370"/>
    </location>
    <ligand>
        <name>L-serine</name>
        <dbReference type="ChEBI" id="CHEBI:33384"/>
    </ligand>
</feature>
<dbReference type="NCBIfam" id="TIGR00414">
    <property type="entry name" value="serS"/>
    <property type="match status" value="1"/>
</dbReference>
<feature type="binding site" evidence="8">
    <location>
        <position position="220"/>
    </location>
    <ligand>
        <name>L-serine</name>
        <dbReference type="ChEBI" id="CHEBI:33384"/>
    </ligand>
</feature>
<comment type="caution">
    <text evidence="11">The sequence shown here is derived from an EMBL/GenBank/DDBJ whole genome shotgun (WGS) entry which is preliminary data.</text>
</comment>